<evidence type="ECO:0000313" key="3">
    <source>
        <dbReference type="Proteomes" id="UP000285569"/>
    </source>
</evidence>
<gene>
    <name evidence="2" type="ORF">DLM77_12645</name>
</gene>
<comment type="caution">
    <text evidence="2">The sequence shown here is derived from an EMBL/GenBank/DDBJ whole genome shotgun (WGS) entry which is preliminary data.</text>
</comment>
<name>A0ABX9M3P4_9LEPT</name>
<keyword evidence="3" id="KW-1185">Reference proteome</keyword>
<reference evidence="3" key="1">
    <citation type="submission" date="2018-05" db="EMBL/GenBank/DDBJ databases">
        <title>Leptospira yasudae sp. nov. and Leptospira stimsonii sp. nov., two pathogenic species of the genus Leptospira isolated from environmental sources.</title>
        <authorList>
            <person name="Casanovas-Massana A."/>
            <person name="Hamond C."/>
            <person name="Santos L.A."/>
            <person name="Hacker K.P."/>
            <person name="Balassiano I."/>
            <person name="Medeiros M.A."/>
            <person name="Reis M.G."/>
            <person name="Ko A.I."/>
            <person name="Wunder E.A."/>
        </authorList>
    </citation>
    <scope>NUCLEOTIDE SEQUENCE [LARGE SCALE GENOMIC DNA]</scope>
    <source>
        <strain evidence="3">B21</strain>
    </source>
</reference>
<proteinExistence type="predicted"/>
<sequence length="76" mass="8859">MRDRAAVGLTFAGIEEKKFPFLNRALREEPDNNRGPVFRPQVVRVRRLHPQADQDPERKTRKNTKKIFPVFGKSLS</sequence>
<evidence type="ECO:0000313" key="2">
    <source>
        <dbReference type="EMBL" id="RHX79716.1"/>
    </source>
</evidence>
<feature type="region of interest" description="Disordered" evidence="1">
    <location>
        <begin position="46"/>
        <end position="76"/>
    </location>
</feature>
<evidence type="ECO:0000256" key="1">
    <source>
        <dbReference type="SAM" id="MobiDB-lite"/>
    </source>
</evidence>
<dbReference type="Proteomes" id="UP000285569">
    <property type="component" value="Unassembled WGS sequence"/>
</dbReference>
<reference evidence="2 3" key="2">
    <citation type="journal article" date="2020" name="Int. J. Syst. Evol. Microbiol.">
        <title>Leptospira yasudae sp. nov. and Leptospira stimsonii sp. nov., two new species of the pathogenic group isolated from environmental sources.</title>
        <authorList>
            <person name="Casanovas-Massana A."/>
            <person name="Hamond C."/>
            <person name="Santos L.A."/>
            <person name="de Oliveira D."/>
            <person name="Hacker K.P."/>
            <person name="Balassiano I."/>
            <person name="Costa F."/>
            <person name="Medeiros M.A."/>
            <person name="Reis M.G."/>
            <person name="Ko A.I."/>
            <person name="Wunder E.A."/>
        </authorList>
    </citation>
    <scope>NUCLEOTIDE SEQUENCE [LARGE SCALE GENOMIC DNA]</scope>
    <source>
        <strain evidence="2 3">B21</strain>
    </source>
</reference>
<organism evidence="2 3">
    <name type="scientific">Leptospira yasudae</name>
    <dbReference type="NCBI Taxonomy" id="2202201"/>
    <lineage>
        <taxon>Bacteria</taxon>
        <taxon>Pseudomonadati</taxon>
        <taxon>Spirochaetota</taxon>
        <taxon>Spirochaetia</taxon>
        <taxon>Leptospirales</taxon>
        <taxon>Leptospiraceae</taxon>
        <taxon>Leptospira</taxon>
    </lineage>
</organism>
<protein>
    <submittedName>
        <fullName evidence="2">Uncharacterized protein</fullName>
    </submittedName>
</protein>
<accession>A0ABX9M3P4</accession>
<dbReference type="EMBL" id="QHCR01000005">
    <property type="protein sequence ID" value="RHX79716.1"/>
    <property type="molecule type" value="Genomic_DNA"/>
</dbReference>